<sequence>MARNVPVDAVRLEDAGRGGGGRRGEKVDEQVEGGEVSVGRALDLVRLAETRGCVPGGAPVEWLSWEISQKHMSSGAGCVRAADERETVLALHAWRPEEAVLRADQRACDPRVRGPGGGPVHGDWVAARRIEKILPGDRALGASVVERLRPSADQLNDPFVLGKWLTLVGLVVGHIDSNIISLQTHQLIDSNIISLQTCRHLYSVYLLRSTPQYIYSVYLFINASTCLHWFPLSNATNRPTYLLLVTATARDTYSVPGTF</sequence>
<comment type="caution">
    <text evidence="2">The sequence shown here is derived from an EMBL/GenBank/DDBJ whole genome shotgun (WGS) entry which is preliminary data.</text>
</comment>
<evidence type="ECO:0000313" key="3">
    <source>
        <dbReference type="Proteomes" id="UP000028837"/>
    </source>
</evidence>
<dbReference type="VEuPathDB" id="ToxoDB:TGDOM2_400360"/>
<gene>
    <name evidence="2" type="ORF">TGDOM2_400360</name>
</gene>
<name>A0A086JSR3_TOXGO</name>
<reference evidence="2 3" key="1">
    <citation type="submission" date="2014-02" db="EMBL/GenBank/DDBJ databases">
        <authorList>
            <person name="Sibley D."/>
            <person name="Venepally P."/>
            <person name="Karamycheva S."/>
            <person name="Hadjithomas M."/>
            <person name="Khan A."/>
            <person name="Brunk B."/>
            <person name="Roos D."/>
            <person name="Caler E."/>
            <person name="Lorenzi H."/>
        </authorList>
    </citation>
    <scope>NUCLEOTIDE SEQUENCE [LARGE SCALE GENOMIC DNA]</scope>
    <source>
        <strain evidence="2 3">GAB2-2007-GAL-DOM2</strain>
    </source>
</reference>
<organism evidence="2 3">
    <name type="scientific">Toxoplasma gondii GAB2-2007-GAL-DOM2</name>
    <dbReference type="NCBI Taxonomy" id="1130820"/>
    <lineage>
        <taxon>Eukaryota</taxon>
        <taxon>Sar</taxon>
        <taxon>Alveolata</taxon>
        <taxon>Apicomplexa</taxon>
        <taxon>Conoidasida</taxon>
        <taxon>Coccidia</taxon>
        <taxon>Eucoccidiorida</taxon>
        <taxon>Eimeriorina</taxon>
        <taxon>Sarcocystidae</taxon>
        <taxon>Toxoplasma</taxon>
    </lineage>
</organism>
<dbReference type="EMBL" id="AHZU02001188">
    <property type="protein sequence ID" value="KFG35181.1"/>
    <property type="molecule type" value="Genomic_DNA"/>
</dbReference>
<feature type="region of interest" description="Disordered" evidence="1">
    <location>
        <begin position="1"/>
        <end position="32"/>
    </location>
</feature>
<proteinExistence type="predicted"/>
<dbReference type="AlphaFoldDB" id="A0A086JSR3"/>
<protein>
    <submittedName>
        <fullName evidence="2">Uncharacterized protein</fullName>
    </submittedName>
</protein>
<dbReference type="Proteomes" id="UP000028837">
    <property type="component" value="Unassembled WGS sequence"/>
</dbReference>
<evidence type="ECO:0000256" key="1">
    <source>
        <dbReference type="SAM" id="MobiDB-lite"/>
    </source>
</evidence>
<feature type="compositionally biased region" description="Basic and acidic residues" evidence="1">
    <location>
        <begin position="10"/>
        <end position="29"/>
    </location>
</feature>
<evidence type="ECO:0000313" key="2">
    <source>
        <dbReference type="EMBL" id="KFG35181.1"/>
    </source>
</evidence>
<accession>A0A086JSR3</accession>